<dbReference type="Pfam" id="PF01522">
    <property type="entry name" value="Polysacc_deac_1"/>
    <property type="match status" value="1"/>
</dbReference>
<feature type="chain" id="PRO_5045810832" evidence="3">
    <location>
        <begin position="25"/>
        <end position="281"/>
    </location>
</feature>
<dbReference type="InterPro" id="IPR002509">
    <property type="entry name" value="NODB_dom"/>
</dbReference>
<comment type="caution">
    <text evidence="5">The sequence shown here is derived from an EMBL/GenBank/DDBJ whole genome shotgun (WGS) entry which is preliminary data.</text>
</comment>
<feature type="signal peptide" evidence="3">
    <location>
        <begin position="1"/>
        <end position="24"/>
    </location>
</feature>
<keyword evidence="6" id="KW-1185">Reference proteome</keyword>
<comment type="subcellular location">
    <subcellularLocation>
        <location evidence="1">Secreted</location>
    </subcellularLocation>
</comment>
<dbReference type="CDD" id="cd10918">
    <property type="entry name" value="CE4_NodB_like_5s_6s"/>
    <property type="match status" value="1"/>
</dbReference>
<gene>
    <name evidence="5" type="ORF">ACFP56_13375</name>
</gene>
<name>A0ABW1V557_9BACL</name>
<organism evidence="5 6">
    <name type="scientific">Paenibacillus septentrionalis</name>
    <dbReference type="NCBI Taxonomy" id="429342"/>
    <lineage>
        <taxon>Bacteria</taxon>
        <taxon>Bacillati</taxon>
        <taxon>Bacillota</taxon>
        <taxon>Bacilli</taxon>
        <taxon>Bacillales</taxon>
        <taxon>Paenibacillaceae</taxon>
        <taxon>Paenibacillus</taxon>
    </lineage>
</organism>
<dbReference type="SUPFAM" id="SSF88713">
    <property type="entry name" value="Glycoside hydrolase/deacetylase"/>
    <property type="match status" value="1"/>
</dbReference>
<protein>
    <submittedName>
        <fullName evidence="5">Polysaccharide deacetylase family protein</fullName>
    </submittedName>
</protein>
<dbReference type="Gene3D" id="3.20.20.370">
    <property type="entry name" value="Glycoside hydrolase/deacetylase"/>
    <property type="match status" value="1"/>
</dbReference>
<dbReference type="InterPro" id="IPR051398">
    <property type="entry name" value="Polysacch_Deacetylase"/>
</dbReference>
<dbReference type="InterPro" id="IPR011330">
    <property type="entry name" value="Glyco_hydro/deAcase_b/a-brl"/>
</dbReference>
<evidence type="ECO:0000259" key="4">
    <source>
        <dbReference type="PROSITE" id="PS51677"/>
    </source>
</evidence>
<sequence>MKIRILLLSLACLLCTMLVNEASADTKTYYRDKVIVLMYHHIDKNEGGVTISPARFGTHMKLLHERGYNVISMDQFYKFMLHGGKVPENAVLITFDDGYDSYRKYAVGIMDKYNMVGTHFIIGQSSDLHNVKTPHLTWDAMRELKEKGHSFYNHTYNLHDYGPLDKNGKKTGPLLTNRIYLKDKGRVETEKEYVARITNDLSKMEQRLKEELDNDYGVMSFPFGAFNQTVKQVLKDMDVNLFITIRPGINKAGSDEVYRLNAGTPKMTANKFVELLRTYHD</sequence>
<feature type="domain" description="NodB homology" evidence="4">
    <location>
        <begin position="89"/>
        <end position="281"/>
    </location>
</feature>
<evidence type="ECO:0000313" key="5">
    <source>
        <dbReference type="EMBL" id="MFC6333613.1"/>
    </source>
</evidence>
<keyword evidence="2 3" id="KW-0732">Signal</keyword>
<dbReference type="EMBL" id="JBHSTE010000004">
    <property type="protein sequence ID" value="MFC6333613.1"/>
    <property type="molecule type" value="Genomic_DNA"/>
</dbReference>
<evidence type="ECO:0000256" key="1">
    <source>
        <dbReference type="ARBA" id="ARBA00004613"/>
    </source>
</evidence>
<dbReference type="Proteomes" id="UP001596233">
    <property type="component" value="Unassembled WGS sequence"/>
</dbReference>
<dbReference type="PANTHER" id="PTHR34216">
    <property type="match status" value="1"/>
</dbReference>
<evidence type="ECO:0000256" key="3">
    <source>
        <dbReference type="SAM" id="SignalP"/>
    </source>
</evidence>
<dbReference type="PANTHER" id="PTHR34216:SF3">
    <property type="entry name" value="POLY-BETA-1,6-N-ACETYL-D-GLUCOSAMINE N-DEACETYLASE"/>
    <property type="match status" value="1"/>
</dbReference>
<accession>A0ABW1V557</accession>
<proteinExistence type="predicted"/>
<reference evidence="6" key="1">
    <citation type="journal article" date="2019" name="Int. J. Syst. Evol. Microbiol.">
        <title>The Global Catalogue of Microorganisms (GCM) 10K type strain sequencing project: providing services to taxonomists for standard genome sequencing and annotation.</title>
        <authorList>
            <consortium name="The Broad Institute Genomics Platform"/>
            <consortium name="The Broad Institute Genome Sequencing Center for Infectious Disease"/>
            <person name="Wu L."/>
            <person name="Ma J."/>
        </authorList>
    </citation>
    <scope>NUCLEOTIDE SEQUENCE [LARGE SCALE GENOMIC DNA]</scope>
    <source>
        <strain evidence="6">PCU 280</strain>
    </source>
</reference>
<evidence type="ECO:0000256" key="2">
    <source>
        <dbReference type="ARBA" id="ARBA00022729"/>
    </source>
</evidence>
<evidence type="ECO:0000313" key="6">
    <source>
        <dbReference type="Proteomes" id="UP001596233"/>
    </source>
</evidence>
<dbReference type="RefSeq" id="WP_379235263.1">
    <property type="nucleotide sequence ID" value="NZ_JBHSTE010000004.1"/>
</dbReference>
<dbReference type="PROSITE" id="PS51677">
    <property type="entry name" value="NODB"/>
    <property type="match status" value="1"/>
</dbReference>